<dbReference type="GO" id="GO:0005840">
    <property type="term" value="C:ribosome"/>
    <property type="evidence" value="ECO:0007669"/>
    <property type="project" value="UniProtKB-KW"/>
</dbReference>
<geneLocation type="mitochondrion" evidence="11"/>
<evidence type="ECO:0000256" key="7">
    <source>
        <dbReference type="ARBA" id="ARBA00035157"/>
    </source>
</evidence>
<dbReference type="GO" id="GO:0003723">
    <property type="term" value="F:RNA binding"/>
    <property type="evidence" value="ECO:0007669"/>
    <property type="project" value="InterPro"/>
</dbReference>
<evidence type="ECO:0000259" key="10">
    <source>
        <dbReference type="Pfam" id="PF00189"/>
    </source>
</evidence>
<comment type="similarity">
    <text evidence="2 9">Belongs to the universal ribosomal protein uS3 family.</text>
</comment>
<evidence type="ECO:0000256" key="3">
    <source>
        <dbReference type="ARBA" id="ARBA00022980"/>
    </source>
</evidence>
<dbReference type="InterPro" id="IPR005704">
    <property type="entry name" value="Ribosomal_uS3_bac-typ"/>
</dbReference>
<dbReference type="GO" id="GO:0003735">
    <property type="term" value="F:structural constituent of ribosome"/>
    <property type="evidence" value="ECO:0007669"/>
    <property type="project" value="InterPro"/>
</dbReference>
<evidence type="ECO:0000256" key="4">
    <source>
        <dbReference type="ARBA" id="ARBA00023128"/>
    </source>
</evidence>
<dbReference type="GO" id="GO:0006412">
    <property type="term" value="P:translation"/>
    <property type="evidence" value="ECO:0007669"/>
    <property type="project" value="InterPro"/>
</dbReference>
<dbReference type="Pfam" id="PF00189">
    <property type="entry name" value="Ribosomal_S3_C"/>
    <property type="match status" value="1"/>
</dbReference>
<dbReference type="SUPFAM" id="SSF54821">
    <property type="entry name" value="Ribosomal protein S3 C-terminal domain"/>
    <property type="match status" value="1"/>
</dbReference>
<evidence type="ECO:0000256" key="8">
    <source>
        <dbReference type="ARBA" id="ARBA00035414"/>
    </source>
</evidence>
<dbReference type="GeneID" id="40513511"/>
<dbReference type="Gene3D" id="3.30.1140.32">
    <property type="entry name" value="Ribosomal protein S3, C-terminal domain"/>
    <property type="match status" value="1"/>
</dbReference>
<dbReference type="GO" id="GO:1990904">
    <property type="term" value="C:ribonucleoprotein complex"/>
    <property type="evidence" value="ECO:0007669"/>
    <property type="project" value="UniProtKB-KW"/>
</dbReference>
<evidence type="ECO:0000256" key="9">
    <source>
        <dbReference type="RuleBase" id="RU003624"/>
    </source>
</evidence>
<keyword evidence="3 9" id="KW-0689">Ribosomal protein</keyword>
<protein>
    <recommendedName>
        <fullName evidence="6">Small ribosomal subunit protein uS3c</fullName>
    </recommendedName>
    <alternativeName>
        <fullName evidence="8">Ribosomal protein S3, mitochondrial</fullName>
    </alternativeName>
    <alternativeName>
        <fullName evidence="7">Small ribosomal subunit protein uS3m</fullName>
    </alternativeName>
</protein>
<dbReference type="InterPro" id="IPR001351">
    <property type="entry name" value="Ribosomal_uS3_C"/>
</dbReference>
<keyword evidence="4 11" id="KW-0496">Mitochondrion</keyword>
<evidence type="ECO:0000256" key="2">
    <source>
        <dbReference type="ARBA" id="ARBA00010761"/>
    </source>
</evidence>
<dbReference type="RefSeq" id="YP_009647114.1">
    <property type="nucleotide sequence ID" value="NC_042601.1"/>
</dbReference>
<dbReference type="PROSITE" id="PS00548">
    <property type="entry name" value="RIBOSOMAL_S3"/>
    <property type="match status" value="1"/>
</dbReference>
<dbReference type="InterPro" id="IPR018280">
    <property type="entry name" value="Ribosomal_uS3_CS"/>
</dbReference>
<dbReference type="InterPro" id="IPR036419">
    <property type="entry name" value="Ribosomal_S3_C_sf"/>
</dbReference>
<name>A0A4D6C574_9CHLO</name>
<evidence type="ECO:0000256" key="5">
    <source>
        <dbReference type="ARBA" id="ARBA00023274"/>
    </source>
</evidence>
<evidence type="ECO:0000256" key="6">
    <source>
        <dbReference type="ARBA" id="ARBA00035154"/>
    </source>
</evidence>
<dbReference type="HAMAP" id="MF_01309_B">
    <property type="entry name" value="Ribosomal_uS3_B"/>
    <property type="match status" value="1"/>
</dbReference>
<keyword evidence="5 9" id="KW-0687">Ribonucleoprotein</keyword>
<accession>A0A4D6C574</accession>
<dbReference type="InterPro" id="IPR009019">
    <property type="entry name" value="KH_sf_prok-type"/>
</dbReference>
<reference evidence="11" key="1">
    <citation type="journal article" date="2019" name="Genome Biol. Evol.">
        <title>Tracing the Evolution of the Plastome and Mitogenome in the Chloropicophyceae Uncovered Convergent tRNA Gene Losses and a Variant Plastid Genetic Code.</title>
        <authorList>
            <person name="Turmel M."/>
            <person name="Dos Santos A.L."/>
            <person name="Otis C."/>
            <person name="Sergerie R."/>
            <person name="Lemieux C."/>
        </authorList>
    </citation>
    <scope>NUCLEOTIDE SEQUENCE</scope>
</reference>
<dbReference type="SUPFAM" id="SSF54814">
    <property type="entry name" value="Prokaryotic type KH domain (KH-domain type II)"/>
    <property type="match status" value="1"/>
</dbReference>
<dbReference type="InterPro" id="IPR044954">
    <property type="entry name" value="Ribosomal_uS3m_plant"/>
</dbReference>
<dbReference type="PANTHER" id="PTHR35928">
    <property type="entry name" value="RIBOSOMAL PROTEIN S3, MITOCHONDRIAL"/>
    <property type="match status" value="1"/>
</dbReference>
<evidence type="ECO:0000256" key="1">
    <source>
        <dbReference type="ARBA" id="ARBA00004173"/>
    </source>
</evidence>
<comment type="subcellular location">
    <subcellularLocation>
        <location evidence="1">Mitochondrion</location>
    </subcellularLocation>
</comment>
<dbReference type="GO" id="GO:0005739">
    <property type="term" value="C:mitochondrion"/>
    <property type="evidence" value="ECO:0007669"/>
    <property type="project" value="UniProtKB-SubCell"/>
</dbReference>
<dbReference type="AlphaFoldDB" id="A0A4D6C574"/>
<proteinExistence type="inferred from homology"/>
<dbReference type="PANTHER" id="PTHR35928:SF2">
    <property type="entry name" value="SMALL RIBOSOMAL SUBUNIT PROTEIN US3M"/>
    <property type="match status" value="1"/>
</dbReference>
<evidence type="ECO:0000313" key="11">
    <source>
        <dbReference type="EMBL" id="QBX98790.1"/>
    </source>
</evidence>
<dbReference type="EMBL" id="MK086007">
    <property type="protein sequence ID" value="QBX98790.1"/>
    <property type="molecule type" value="Genomic_DNA"/>
</dbReference>
<organism evidence="11">
    <name type="scientific">Chloroparvula japonica</name>
    <dbReference type="NCBI Taxonomy" id="1411623"/>
    <lineage>
        <taxon>Eukaryota</taxon>
        <taxon>Viridiplantae</taxon>
        <taxon>Chlorophyta</taxon>
        <taxon>Chloropicophyceae</taxon>
        <taxon>Chloropicales</taxon>
        <taxon>Chloropicaceae</taxon>
        <taxon>Chloroparvula</taxon>
    </lineage>
</organism>
<sequence>MAHKVNPISHRLGINRHHDSLWFSQFQYAQVLGQSLKLRKHMTKVMAQSALSGGRIGLIKTPSAWHAYMHVLKPSYTGPVQSSKTAKLRALSMDAFLTPQTKNRKQQNLRTALTYVLGAQSANFVTPQDVSRLIQLSLGRPKPQLNPMPTLSAAWRAAYLSPLKLTALVDKNRWSSAHHVADIIKVGLEKREAFRRLFNNVLSEAVKQKNVLGVRLMCSGRLNGAKIARVESAHVGRVPLHGFNNHIDYAHVQAYTSYGILGIKVWICYENKK</sequence>
<gene>
    <name evidence="11" type="primary">rps3</name>
</gene>
<feature type="domain" description="Small ribosomal subunit protein uS3 C-terminal" evidence="10">
    <location>
        <begin position="184"/>
        <end position="267"/>
    </location>
</feature>